<evidence type="ECO:0008006" key="3">
    <source>
        <dbReference type="Google" id="ProtNLM"/>
    </source>
</evidence>
<keyword evidence="2" id="KW-1185">Reference proteome</keyword>
<accession>A0A1X2G4T1</accession>
<gene>
    <name evidence="1" type="ORF">DM01DRAFT_1294826</name>
</gene>
<dbReference type="AlphaFoldDB" id="A0A1X2G4T1"/>
<dbReference type="EMBL" id="MCGT01000044">
    <property type="protein sequence ID" value="ORX45067.1"/>
    <property type="molecule type" value="Genomic_DNA"/>
</dbReference>
<dbReference type="PANTHER" id="PTHR46579:SF2">
    <property type="entry name" value="C2H2-TYPE DOMAIN-CONTAINING PROTEIN"/>
    <property type="match status" value="1"/>
</dbReference>
<feature type="non-terminal residue" evidence="1">
    <location>
        <position position="205"/>
    </location>
</feature>
<dbReference type="Proteomes" id="UP000242146">
    <property type="component" value="Unassembled WGS sequence"/>
</dbReference>
<reference evidence="1 2" key="1">
    <citation type="submission" date="2016-07" db="EMBL/GenBank/DDBJ databases">
        <title>Pervasive Adenine N6-methylation of Active Genes in Fungi.</title>
        <authorList>
            <consortium name="DOE Joint Genome Institute"/>
            <person name="Mondo S.J."/>
            <person name="Dannebaum R.O."/>
            <person name="Kuo R.C."/>
            <person name="Labutti K."/>
            <person name="Haridas S."/>
            <person name="Kuo A."/>
            <person name="Salamov A."/>
            <person name="Ahrendt S.R."/>
            <person name="Lipzen A."/>
            <person name="Sullivan W."/>
            <person name="Andreopoulos W.B."/>
            <person name="Clum A."/>
            <person name="Lindquist E."/>
            <person name="Daum C."/>
            <person name="Ramamoorthy G.K."/>
            <person name="Gryganskyi A."/>
            <person name="Culley D."/>
            <person name="Magnuson J.K."/>
            <person name="James T.Y."/>
            <person name="O'Malley M.A."/>
            <person name="Stajich J.E."/>
            <person name="Spatafora J.W."/>
            <person name="Visel A."/>
            <person name="Grigoriev I.V."/>
        </authorList>
    </citation>
    <scope>NUCLEOTIDE SEQUENCE [LARGE SCALE GENOMIC DNA]</scope>
    <source>
        <strain evidence="1 2">NRRL 3301</strain>
    </source>
</reference>
<organism evidence="1 2">
    <name type="scientific">Hesseltinella vesiculosa</name>
    <dbReference type="NCBI Taxonomy" id="101127"/>
    <lineage>
        <taxon>Eukaryota</taxon>
        <taxon>Fungi</taxon>
        <taxon>Fungi incertae sedis</taxon>
        <taxon>Mucoromycota</taxon>
        <taxon>Mucoromycotina</taxon>
        <taxon>Mucoromycetes</taxon>
        <taxon>Mucorales</taxon>
        <taxon>Cunninghamellaceae</taxon>
        <taxon>Hesseltinella</taxon>
    </lineage>
</organism>
<name>A0A1X2G4T1_9FUNG</name>
<sequence>MLWASDKALDRHGKRVDKALFTNKEIHRMERQLVHDLIVPPSMQMSRRKIASRFSQLTSDDWRKWTLGISQCLLHDTCLSLVQFQHWLLFVEACKLVTRPSITRSQARQADQLFCEFGNGVRSLYGRHAVTINMHLHAHLVDNLLDFGPVYSFWCFGFERYNGIIKNINTNQRGTFELTFMKGFLQKVYQRDLLAPLNLPDNVSR</sequence>
<protein>
    <recommendedName>
        <fullName evidence="3">DUF4218 domain-containing protein</fullName>
    </recommendedName>
</protein>
<evidence type="ECO:0000313" key="2">
    <source>
        <dbReference type="Proteomes" id="UP000242146"/>
    </source>
</evidence>
<dbReference type="PANTHER" id="PTHR46579">
    <property type="entry name" value="F5/8 TYPE C DOMAIN-CONTAINING PROTEIN-RELATED"/>
    <property type="match status" value="1"/>
</dbReference>
<dbReference type="OrthoDB" id="2431110at2759"/>
<evidence type="ECO:0000313" key="1">
    <source>
        <dbReference type="EMBL" id="ORX45067.1"/>
    </source>
</evidence>
<comment type="caution">
    <text evidence="1">The sequence shown here is derived from an EMBL/GenBank/DDBJ whole genome shotgun (WGS) entry which is preliminary data.</text>
</comment>
<dbReference type="STRING" id="101127.A0A1X2G4T1"/>
<proteinExistence type="predicted"/>